<evidence type="ECO:0000313" key="4">
    <source>
        <dbReference type="Proteomes" id="UP001565435"/>
    </source>
</evidence>
<evidence type="ECO:0000256" key="1">
    <source>
        <dbReference type="SAM" id="MobiDB-lite"/>
    </source>
</evidence>
<keyword evidence="3" id="KW-0456">Lyase</keyword>
<accession>A0ABV4EHM5</accession>
<dbReference type="RefSeq" id="WP_370035164.1">
    <property type="nucleotide sequence ID" value="NZ_JBGBYS010000003.1"/>
</dbReference>
<dbReference type="GO" id="GO:0016829">
    <property type="term" value="F:lyase activity"/>
    <property type="evidence" value="ECO:0007669"/>
    <property type="project" value="UniProtKB-KW"/>
</dbReference>
<dbReference type="InterPro" id="IPR029068">
    <property type="entry name" value="Glyas_Bleomycin-R_OHBP_Dase"/>
</dbReference>
<dbReference type="Pfam" id="PF00903">
    <property type="entry name" value="Glyoxalase"/>
    <property type="match status" value="1"/>
</dbReference>
<dbReference type="Proteomes" id="UP001565435">
    <property type="component" value="Unassembled WGS sequence"/>
</dbReference>
<keyword evidence="4" id="KW-1185">Reference proteome</keyword>
<dbReference type="InterPro" id="IPR037523">
    <property type="entry name" value="VOC_core"/>
</dbReference>
<evidence type="ECO:0000259" key="2">
    <source>
        <dbReference type="PROSITE" id="PS51819"/>
    </source>
</evidence>
<organism evidence="3 4">
    <name type="scientific">Brevibacterium epidermidis</name>
    <dbReference type="NCBI Taxonomy" id="1698"/>
    <lineage>
        <taxon>Bacteria</taxon>
        <taxon>Bacillati</taxon>
        <taxon>Actinomycetota</taxon>
        <taxon>Actinomycetes</taxon>
        <taxon>Micrococcales</taxon>
        <taxon>Brevibacteriaceae</taxon>
        <taxon>Brevibacterium</taxon>
    </lineage>
</organism>
<protein>
    <submittedName>
        <fullName evidence="3">Enzyme related to lactoylglutathione lyase</fullName>
    </submittedName>
</protein>
<proteinExistence type="predicted"/>
<gene>
    <name evidence="3" type="ORF">ABH903_000824</name>
</gene>
<reference evidence="3 4" key="1">
    <citation type="submission" date="2024-07" db="EMBL/GenBank/DDBJ databases">
        <title>Mealworm larvae gut microbial communities from Newark, Delaware, USA.</title>
        <authorList>
            <person name="Blenner M."/>
        </authorList>
    </citation>
    <scope>NUCLEOTIDE SEQUENCE [LARGE SCALE GENOMIC DNA]</scope>
    <source>
        <strain evidence="3 4">UD i117</strain>
    </source>
</reference>
<feature type="domain" description="VOC" evidence="2">
    <location>
        <begin position="35"/>
        <end position="151"/>
    </location>
</feature>
<name>A0ABV4EHM5_BREEP</name>
<dbReference type="EMBL" id="JBGBYS010000003">
    <property type="protein sequence ID" value="MEY9257814.1"/>
    <property type="molecule type" value="Genomic_DNA"/>
</dbReference>
<feature type="compositionally biased region" description="Low complexity" evidence="1">
    <location>
        <begin position="12"/>
        <end position="27"/>
    </location>
</feature>
<evidence type="ECO:0000313" key="3">
    <source>
        <dbReference type="EMBL" id="MEY9257814.1"/>
    </source>
</evidence>
<feature type="region of interest" description="Disordered" evidence="1">
    <location>
        <begin position="1"/>
        <end position="30"/>
    </location>
</feature>
<dbReference type="SUPFAM" id="SSF54593">
    <property type="entry name" value="Glyoxalase/Bleomycin resistance protein/Dihydroxybiphenyl dioxygenase"/>
    <property type="match status" value="1"/>
</dbReference>
<dbReference type="InterPro" id="IPR004360">
    <property type="entry name" value="Glyas_Fos-R_dOase_dom"/>
</dbReference>
<sequence length="152" mass="15604">MNTSMSTEKMGTESATTESTGAEAGATQQVGSVSGPDFIALQVRDVEAAAQFYESQLGLTRAPAAPPGAVVFTTSPIPFAVREPLPGVDLDSGDRPGNGVALWLRCDDAQALHNSLAEAGVEILRAPAPSPFGLTFAFADPDGYAVTLHDAG</sequence>
<dbReference type="PROSITE" id="PS51819">
    <property type="entry name" value="VOC"/>
    <property type="match status" value="1"/>
</dbReference>
<comment type="caution">
    <text evidence="3">The sequence shown here is derived from an EMBL/GenBank/DDBJ whole genome shotgun (WGS) entry which is preliminary data.</text>
</comment>
<dbReference type="Gene3D" id="3.10.180.10">
    <property type="entry name" value="2,3-Dihydroxybiphenyl 1,2-Dioxygenase, domain 1"/>
    <property type="match status" value="1"/>
</dbReference>